<reference evidence="1" key="1">
    <citation type="journal article" date="2015" name="PLoS ONE">
        <title>A Novel Pore-Forming Toxin in Type A Clostridium perfringens Is Associated with Both Fatal Canine Hemorrhagic Gastroenteritis and Fatal Foal Necrotizing Enterocolitis.</title>
        <authorList>
            <person name="Gohari I.M."/>
            <person name="Parreira V.R."/>
            <person name="Nowell V.J."/>
            <person name="Nicholson V.M."/>
            <person name="Oliphant K."/>
            <person name="Prescott J.F."/>
        </authorList>
    </citation>
    <scope>NUCLEOTIDE SEQUENCE</scope>
    <source>
        <strain evidence="1">JP718</strain>
        <plasmid evidence="1">pCP718netF</plasmid>
    </source>
</reference>
<dbReference type="Proteomes" id="UP000070260">
    <property type="component" value="Chromosome"/>
</dbReference>
<protein>
    <submittedName>
        <fullName evidence="1">Uncharacterized protein</fullName>
    </submittedName>
</protein>
<dbReference type="RefSeq" id="WP_061427006.1">
    <property type="nucleotide sequence ID" value="NZ_CATNZO010000001.1"/>
</dbReference>
<dbReference type="PATRIC" id="fig|1502.177.peg.1033"/>
<geneLocation type="plasmid" evidence="1">
    <name>pCP718netF</name>
</geneLocation>
<dbReference type="EMBL" id="CP010994">
    <property type="protein sequence ID" value="AMN35166.1"/>
    <property type="molecule type" value="Genomic_DNA"/>
</dbReference>
<evidence type="ECO:0000313" key="1">
    <source>
        <dbReference type="EMBL" id="AKF16572.1"/>
    </source>
</evidence>
<reference evidence="2 3" key="2">
    <citation type="journal article" date="2016" name="PLoS ONE">
        <title>Plasmid Characterization and Chromosome Analysis of Two netF+ Clostridium perfringens Isolates Associated with Foal and Canine Necrotizing Enteritis.</title>
        <authorList>
            <person name="Mehdizadeh Gohari I."/>
            <person name="Kropinski A.M."/>
            <person name="Weese S.J."/>
            <person name="Parreira V.R."/>
            <person name="Whitehead A.E."/>
            <person name="Boerlin P."/>
            <person name="Prescott J.F."/>
        </authorList>
    </citation>
    <scope>NUCLEOTIDE SEQUENCE [LARGE SCALE GENOMIC DNA]</scope>
    <source>
        <strain evidence="2 3">JP838</strain>
    </source>
</reference>
<name>A0A0N7BKK2_CLOPF</name>
<dbReference type="AlphaFoldDB" id="A0A0N7BKK2"/>
<dbReference type="EMBL" id="KP739975">
    <property type="protein sequence ID" value="AKF16572.1"/>
    <property type="molecule type" value="Genomic_DNA"/>
</dbReference>
<evidence type="ECO:0000313" key="3">
    <source>
        <dbReference type="Proteomes" id="UP000070260"/>
    </source>
</evidence>
<evidence type="ECO:0000313" key="2">
    <source>
        <dbReference type="EMBL" id="AMN35166.1"/>
    </source>
</evidence>
<keyword evidence="1" id="KW-0614">Plasmid</keyword>
<proteinExistence type="predicted"/>
<gene>
    <name evidence="2" type="ORF">JFP838_05165</name>
</gene>
<organism evidence="1">
    <name type="scientific">Clostridium perfringens</name>
    <dbReference type="NCBI Taxonomy" id="1502"/>
    <lineage>
        <taxon>Bacteria</taxon>
        <taxon>Bacillati</taxon>
        <taxon>Bacillota</taxon>
        <taxon>Clostridia</taxon>
        <taxon>Eubacteriales</taxon>
        <taxon>Clostridiaceae</taxon>
        <taxon>Clostridium</taxon>
    </lineage>
</organism>
<accession>A0A0N7BKK2</accession>
<sequence>MNSKKEEIIKYMEEMLEDRKKMKIQTEKRIEERLDFYKKCGLDIYNAYVKKAIDSEKELLDNIQKQCDGYQIIIDGINKGTIRVGDSE</sequence>